<dbReference type="SFLD" id="SFLDG01064">
    <property type="entry name" value="F420__menaquinone_cofactor_bio"/>
    <property type="match status" value="1"/>
</dbReference>
<gene>
    <name evidence="10" type="primary">mqnE_1</name>
    <name evidence="6" type="synonym">mqnE</name>
    <name evidence="10" type="ORF">Pla163_16820</name>
</gene>
<dbReference type="GO" id="GO:0051539">
    <property type="term" value="F:4 iron, 4 sulfur cluster binding"/>
    <property type="evidence" value="ECO:0007669"/>
    <property type="project" value="UniProtKB-KW"/>
</dbReference>
<feature type="binding site" evidence="6 7">
    <location>
        <position position="83"/>
    </location>
    <ligand>
        <name>[4Fe-4S] cluster</name>
        <dbReference type="ChEBI" id="CHEBI:49883"/>
        <note>4Fe-4S-S-AdoMet</note>
    </ligand>
</feature>
<dbReference type="Gene3D" id="3.20.20.70">
    <property type="entry name" value="Aldolase class I"/>
    <property type="match status" value="1"/>
</dbReference>
<dbReference type="InterPro" id="IPR013785">
    <property type="entry name" value="Aldolase_TIM"/>
</dbReference>
<keyword evidence="2 6" id="KW-0949">S-adenosyl-L-methionine</keyword>
<dbReference type="SMART" id="SM00729">
    <property type="entry name" value="Elp3"/>
    <property type="match status" value="1"/>
</dbReference>
<dbReference type="NCBIfam" id="TIGR03700">
    <property type="entry name" value="mena_SCO4494"/>
    <property type="match status" value="1"/>
</dbReference>
<sequence>MSARPDSASTERSLVESVRPAGLADIAEKVVAGTRLAPEDGVRLYANRDLHAVGRLANFARERLHGDRTYFNVNQHINYTNYCNKFCKFCSFDRLPGQEGAYLLTPEQVAGKIEAQLHTPVTEVHMVAGVWPKIPYQYYLDILRAVKRTRPAIHIKGFTMVELDQIWKKAREQAGLETMAEVLADLRSAGLDSCPGGGAEVFSERIQAQSYSNKISGERWLEIAREVHRAGMRSNCTMLHGHVETPEERIDHLVRLRELQDETGGFQTYVPLSFHPLNNEWSHLNGPTAVDELREIAVGRLMLDNIPHIKAYWVLMDVPVAQVALSFGADDVDGTVVEEHIYHDAGATTPQEVARAELVDWILDSGRIPVERDTLYNVVWSADPVAAPVGAPAPLVTG</sequence>
<evidence type="ECO:0000256" key="6">
    <source>
        <dbReference type="HAMAP-Rule" id="MF_00993"/>
    </source>
</evidence>
<keyword evidence="1 6" id="KW-0004">4Fe-4S</keyword>
<dbReference type="HAMAP" id="MF_00993">
    <property type="entry name" value="MqnE"/>
    <property type="match status" value="1"/>
</dbReference>
<evidence type="ECO:0000256" key="3">
    <source>
        <dbReference type="ARBA" id="ARBA00022723"/>
    </source>
</evidence>
<dbReference type="EC" id="2.5.1.120" evidence="6"/>
<dbReference type="InterPro" id="IPR034405">
    <property type="entry name" value="F420"/>
</dbReference>
<dbReference type="InterPro" id="IPR006638">
    <property type="entry name" value="Elp3/MiaA/NifB-like_rSAM"/>
</dbReference>
<dbReference type="InterPro" id="IPR007197">
    <property type="entry name" value="rSAM"/>
</dbReference>
<evidence type="ECO:0000256" key="8">
    <source>
        <dbReference type="PIRSR" id="PIRSR004762-2"/>
    </source>
</evidence>
<dbReference type="SUPFAM" id="SSF102114">
    <property type="entry name" value="Radical SAM enzymes"/>
    <property type="match status" value="1"/>
</dbReference>
<evidence type="ECO:0000256" key="4">
    <source>
        <dbReference type="ARBA" id="ARBA00023004"/>
    </source>
</evidence>
<comment type="similarity">
    <text evidence="6">Belongs to the radical SAM superfamily. MqnE family.</text>
</comment>
<evidence type="ECO:0000259" key="9">
    <source>
        <dbReference type="PROSITE" id="PS51918"/>
    </source>
</evidence>
<dbReference type="GO" id="GO:0005506">
    <property type="term" value="F:iron ion binding"/>
    <property type="evidence" value="ECO:0007669"/>
    <property type="project" value="UniProtKB-UniRule"/>
</dbReference>
<dbReference type="PANTHER" id="PTHR43076:SF7">
    <property type="entry name" value="AMINODEOXYFUTALOSINE SYNTHASE"/>
    <property type="match status" value="1"/>
</dbReference>
<dbReference type="NCBIfam" id="TIGR00423">
    <property type="entry name" value="CofH family radical SAM protein"/>
    <property type="match status" value="1"/>
</dbReference>
<dbReference type="EMBL" id="CP036290">
    <property type="protein sequence ID" value="QDU84571.1"/>
    <property type="molecule type" value="Genomic_DNA"/>
</dbReference>
<keyword evidence="6 10" id="KW-0808">Transferase</keyword>
<keyword evidence="5 6" id="KW-0411">Iron-sulfur</keyword>
<proteinExistence type="inferred from homology"/>
<comment type="catalytic activity">
    <reaction evidence="6">
        <text>3-[(1-carboxyvinyl)-oxy]benzoate + S-adenosyl-L-methionine + H2O = 6-amino-6-deoxyfutalosine + hydrogencarbonate + L-methionine + H(+)</text>
        <dbReference type="Rhea" id="RHEA:33075"/>
        <dbReference type="ChEBI" id="CHEBI:15377"/>
        <dbReference type="ChEBI" id="CHEBI:15378"/>
        <dbReference type="ChEBI" id="CHEBI:17544"/>
        <dbReference type="ChEBI" id="CHEBI:57844"/>
        <dbReference type="ChEBI" id="CHEBI:59789"/>
        <dbReference type="ChEBI" id="CHEBI:64286"/>
        <dbReference type="ChEBI" id="CHEBI:76981"/>
        <dbReference type="EC" id="2.5.1.120"/>
    </reaction>
</comment>
<feature type="binding site" evidence="8">
    <location>
        <position position="200"/>
    </location>
    <ligand>
        <name>S-adenosyl-L-methionine</name>
        <dbReference type="ChEBI" id="CHEBI:59789"/>
    </ligand>
</feature>
<dbReference type="RefSeq" id="WP_145186356.1">
    <property type="nucleotide sequence ID" value="NZ_CP036290.1"/>
</dbReference>
<evidence type="ECO:0000256" key="1">
    <source>
        <dbReference type="ARBA" id="ARBA00022485"/>
    </source>
</evidence>
<feature type="domain" description="Radical SAM core" evidence="9">
    <location>
        <begin position="69"/>
        <end position="304"/>
    </location>
</feature>
<accession>A0A518CZC0</accession>
<dbReference type="CDD" id="cd01335">
    <property type="entry name" value="Radical_SAM"/>
    <property type="match status" value="1"/>
</dbReference>
<feature type="binding site" evidence="6 7">
    <location>
        <position position="87"/>
    </location>
    <ligand>
        <name>[4Fe-4S] cluster</name>
        <dbReference type="ChEBI" id="CHEBI:49883"/>
        <note>4Fe-4S-S-AdoMet</note>
    </ligand>
</feature>
<dbReference type="GO" id="GO:0009234">
    <property type="term" value="P:menaquinone biosynthetic process"/>
    <property type="evidence" value="ECO:0007669"/>
    <property type="project" value="UniProtKB-UniRule"/>
</dbReference>
<evidence type="ECO:0000313" key="10">
    <source>
        <dbReference type="EMBL" id="QDU84571.1"/>
    </source>
</evidence>
<comment type="function">
    <text evidence="6">Radical SAM enzyme that catalyzes the addition of the adenosyl radical to the double bond of 3-[(1-carboxyvinyl)oxy]benzoate, leading to aminodeoxyfutalosine (AFL), a key intermediate in the formation of menaquinone (MK, vitamin K2) from chorismate.</text>
</comment>
<dbReference type="AlphaFoldDB" id="A0A518CZC0"/>
<evidence type="ECO:0000256" key="7">
    <source>
        <dbReference type="PIRSR" id="PIRSR004762-1"/>
    </source>
</evidence>
<dbReference type="GO" id="GO:0102573">
    <property type="term" value="F:aminodeoxyfutalosine synthase activity"/>
    <property type="evidence" value="ECO:0007669"/>
    <property type="project" value="UniProtKB-EC"/>
</dbReference>
<dbReference type="OrthoDB" id="9802027at2"/>
<keyword evidence="11" id="KW-1185">Reference proteome</keyword>
<evidence type="ECO:0000313" key="11">
    <source>
        <dbReference type="Proteomes" id="UP000319342"/>
    </source>
</evidence>
<dbReference type="Proteomes" id="UP000319342">
    <property type="component" value="Chromosome"/>
</dbReference>
<dbReference type="Pfam" id="PF19288">
    <property type="entry name" value="CofH_C"/>
    <property type="match status" value="1"/>
</dbReference>
<dbReference type="UniPathway" id="UPA00079"/>
<dbReference type="InterPro" id="IPR020050">
    <property type="entry name" value="FO_synthase_su2"/>
</dbReference>
<comment type="pathway">
    <text evidence="6">Quinol/quinone metabolism; menaquinone biosynthesis.</text>
</comment>
<dbReference type="PIRSF" id="PIRSF004762">
    <property type="entry name" value="CHP00423"/>
    <property type="match status" value="1"/>
</dbReference>
<reference evidence="10 11" key="1">
    <citation type="submission" date="2019-02" db="EMBL/GenBank/DDBJ databases">
        <title>Deep-cultivation of Planctomycetes and their phenomic and genomic characterization uncovers novel biology.</title>
        <authorList>
            <person name="Wiegand S."/>
            <person name="Jogler M."/>
            <person name="Boedeker C."/>
            <person name="Pinto D."/>
            <person name="Vollmers J."/>
            <person name="Rivas-Marin E."/>
            <person name="Kohn T."/>
            <person name="Peeters S.H."/>
            <person name="Heuer A."/>
            <person name="Rast P."/>
            <person name="Oberbeckmann S."/>
            <person name="Bunk B."/>
            <person name="Jeske O."/>
            <person name="Meyerdierks A."/>
            <person name="Storesund J.E."/>
            <person name="Kallscheuer N."/>
            <person name="Luecker S."/>
            <person name="Lage O.M."/>
            <person name="Pohl T."/>
            <person name="Merkel B.J."/>
            <person name="Hornburger P."/>
            <person name="Mueller R.-W."/>
            <person name="Bruemmer F."/>
            <person name="Labrenz M."/>
            <person name="Spormann A.M."/>
            <person name="Op den Camp H."/>
            <person name="Overmann J."/>
            <person name="Amann R."/>
            <person name="Jetten M.S.M."/>
            <person name="Mascher T."/>
            <person name="Medema M.H."/>
            <person name="Devos D.P."/>
            <person name="Kaster A.-K."/>
            <person name="Ovreas L."/>
            <person name="Rohde M."/>
            <person name="Galperin M.Y."/>
            <person name="Jogler C."/>
        </authorList>
    </citation>
    <scope>NUCLEOTIDE SEQUENCE [LARGE SCALE GENOMIC DNA]</scope>
    <source>
        <strain evidence="10 11">Pla163</strain>
    </source>
</reference>
<evidence type="ECO:0000256" key="2">
    <source>
        <dbReference type="ARBA" id="ARBA00022691"/>
    </source>
</evidence>
<name>A0A518CZC0_9BACT</name>
<dbReference type="PANTHER" id="PTHR43076">
    <property type="entry name" value="FO SYNTHASE (COFH)"/>
    <property type="match status" value="1"/>
</dbReference>
<dbReference type="SFLD" id="SFLDG01389">
    <property type="entry name" value="menaquinone_synthsis_involved"/>
    <property type="match status" value="1"/>
</dbReference>
<comment type="cofactor">
    <cofactor evidence="6 7">
        <name>[4Fe-4S] cluster</name>
        <dbReference type="ChEBI" id="CHEBI:49883"/>
    </cofactor>
    <text evidence="6 7">Binds 1 [4Fe-4S] cluster. The cluster is coordinated with 3 cysteines and an exchangeable S-adenosyl-L-methionine.</text>
</comment>
<dbReference type="InterPro" id="IPR058240">
    <property type="entry name" value="rSAM_sf"/>
</dbReference>
<dbReference type="Pfam" id="PF04055">
    <property type="entry name" value="Radical_SAM"/>
    <property type="match status" value="1"/>
</dbReference>
<dbReference type="GO" id="GO:0044689">
    <property type="term" value="F:7,8-didemethyl-8-hydroxy-5-deazariboflavin synthase activity"/>
    <property type="evidence" value="ECO:0007669"/>
    <property type="project" value="TreeGrafter"/>
</dbReference>
<dbReference type="InterPro" id="IPR022432">
    <property type="entry name" value="MqnE"/>
</dbReference>
<dbReference type="InterPro" id="IPR045567">
    <property type="entry name" value="CofH/MnqC-like_C"/>
</dbReference>
<keyword evidence="6" id="KW-0474">Menaquinone biosynthesis</keyword>
<dbReference type="SFLD" id="SFLDF00343">
    <property type="entry name" value="aminofutalosine_synthase_(mqnE"/>
    <property type="match status" value="1"/>
</dbReference>
<protein>
    <recommendedName>
        <fullName evidence="6">Aminodeoxyfutalosine synthase</fullName>
        <shortName evidence="6">AFL synthase</shortName>
        <shortName evidence="6">Aminofutalosine synthase</shortName>
        <ecNumber evidence="6">2.5.1.120</ecNumber>
    </recommendedName>
    <alternativeName>
        <fullName evidence="6">Menaquinone biosynthetic enzyme MqnE</fullName>
    </alternativeName>
</protein>
<evidence type="ECO:0000256" key="5">
    <source>
        <dbReference type="ARBA" id="ARBA00023014"/>
    </source>
</evidence>
<dbReference type="SFLD" id="SFLDS00029">
    <property type="entry name" value="Radical_SAM"/>
    <property type="match status" value="1"/>
</dbReference>
<keyword evidence="3 6" id="KW-0479">Metal-binding</keyword>
<keyword evidence="4 6" id="KW-0408">Iron</keyword>
<dbReference type="PROSITE" id="PS51918">
    <property type="entry name" value="RADICAL_SAM"/>
    <property type="match status" value="1"/>
</dbReference>
<feature type="binding site" evidence="6 7">
    <location>
        <position position="90"/>
    </location>
    <ligand>
        <name>[4Fe-4S] cluster</name>
        <dbReference type="ChEBI" id="CHEBI:49883"/>
        <note>4Fe-4S-S-AdoMet</note>
    </ligand>
</feature>
<feature type="binding site" evidence="8">
    <location>
        <position position="89"/>
    </location>
    <ligand>
        <name>S-adenosyl-L-methionine</name>
        <dbReference type="ChEBI" id="CHEBI:59789"/>
    </ligand>
</feature>
<organism evidence="10 11">
    <name type="scientific">Rohdeia mirabilis</name>
    <dbReference type="NCBI Taxonomy" id="2528008"/>
    <lineage>
        <taxon>Bacteria</taxon>
        <taxon>Pseudomonadati</taxon>
        <taxon>Planctomycetota</taxon>
        <taxon>Planctomycetia</taxon>
        <taxon>Planctomycetia incertae sedis</taxon>
        <taxon>Rohdeia</taxon>
    </lineage>
</organism>